<organism evidence="1 2">
    <name type="scientific">Mariprofundus ferrooxydans PV-1</name>
    <dbReference type="NCBI Taxonomy" id="314345"/>
    <lineage>
        <taxon>Bacteria</taxon>
        <taxon>Pseudomonadati</taxon>
        <taxon>Pseudomonadota</taxon>
        <taxon>Candidatius Mariprofundia</taxon>
        <taxon>Mariprofundales</taxon>
        <taxon>Mariprofundaceae</taxon>
        <taxon>Mariprofundus</taxon>
    </lineage>
</organism>
<evidence type="ECO:0000313" key="1">
    <source>
        <dbReference type="EMBL" id="EAU53859.1"/>
    </source>
</evidence>
<dbReference type="HOGENOM" id="CLU_086289_0_0_0"/>
<dbReference type="eggNOG" id="COG0834">
    <property type="taxonomic scope" value="Bacteria"/>
</dbReference>
<proteinExistence type="predicted"/>
<dbReference type="AlphaFoldDB" id="Q0EX15"/>
<dbReference type="InParanoid" id="Q0EX15"/>
<name>Q0EX15_9PROT</name>
<dbReference type="CDD" id="cd18773">
    <property type="entry name" value="PDC1_HK_sensor"/>
    <property type="match status" value="1"/>
</dbReference>
<gene>
    <name evidence="1" type="ORF">SPV1_12832</name>
</gene>
<sequence>MSMAEIADAHSPAEENAQSLLAAFASYTDLRLLSIRQSLEILASTTEAKSLKWKTMEPLLRGYQESDDGLIVWFVRPDGTYFTVDKGKVAKTLSDRSYFPPLMSGQIIDGELVVSKSTGKRSTVIAVPVMKGGKVVGAIGASVFLEKLADQVSTTLALPANISFFALAPSGLTALHKKTNREFLDPRDLGSPTLKKAASEMLTHQAGVTSYMFDNVTKKAVYRSSPLTQWKFAIVFQ</sequence>
<dbReference type="Gene3D" id="3.30.450.20">
    <property type="entry name" value="PAS domain"/>
    <property type="match status" value="1"/>
</dbReference>
<reference evidence="1 2" key="1">
    <citation type="submission" date="2006-09" db="EMBL/GenBank/DDBJ databases">
        <authorList>
            <person name="Emerson D."/>
            <person name="Ferriera S."/>
            <person name="Johnson J."/>
            <person name="Kravitz S."/>
            <person name="Halpern A."/>
            <person name="Remington K."/>
            <person name="Beeson K."/>
            <person name="Tran B."/>
            <person name="Rogers Y.-H."/>
            <person name="Friedman R."/>
            <person name="Venter J.C."/>
        </authorList>
    </citation>
    <scope>NUCLEOTIDE SEQUENCE [LARGE SCALE GENOMIC DNA]</scope>
    <source>
        <strain evidence="1 2">PV-1</strain>
    </source>
</reference>
<dbReference type="STRING" id="314344.AL013_08900"/>
<evidence type="ECO:0000313" key="2">
    <source>
        <dbReference type="Proteomes" id="UP000005297"/>
    </source>
</evidence>
<dbReference type="InterPro" id="IPR029151">
    <property type="entry name" value="Sensor-like_sf"/>
</dbReference>
<protein>
    <recommendedName>
        <fullName evidence="3">Cache domain-containing protein</fullName>
    </recommendedName>
</protein>
<dbReference type="EMBL" id="AATS01000016">
    <property type="protein sequence ID" value="EAU53859.1"/>
    <property type="molecule type" value="Genomic_DNA"/>
</dbReference>
<comment type="caution">
    <text evidence="1">The sequence shown here is derived from an EMBL/GenBank/DDBJ whole genome shotgun (WGS) entry which is preliminary data.</text>
</comment>
<accession>Q0EX15</accession>
<dbReference type="SUPFAM" id="SSF103190">
    <property type="entry name" value="Sensory domain-like"/>
    <property type="match status" value="1"/>
</dbReference>
<keyword evidence="2" id="KW-1185">Reference proteome</keyword>
<dbReference type="Proteomes" id="UP000005297">
    <property type="component" value="Unassembled WGS sequence"/>
</dbReference>
<evidence type="ECO:0008006" key="3">
    <source>
        <dbReference type="Google" id="ProtNLM"/>
    </source>
</evidence>